<dbReference type="RefSeq" id="WP_207679801.1">
    <property type="nucleotide sequence ID" value="NZ_CP061800.1"/>
</dbReference>
<dbReference type="InterPro" id="IPR001763">
    <property type="entry name" value="Rhodanese-like_dom"/>
</dbReference>
<dbReference type="GO" id="GO:0004792">
    <property type="term" value="F:thiosulfate-cyanide sulfurtransferase activity"/>
    <property type="evidence" value="ECO:0007669"/>
    <property type="project" value="TreeGrafter"/>
</dbReference>
<dbReference type="KEGG" id="dmm:dnm_085180"/>
<evidence type="ECO:0000259" key="2">
    <source>
        <dbReference type="PROSITE" id="PS50206"/>
    </source>
</evidence>
<accession>A0A975BVK1</accession>
<feature type="domain" description="Rhodanese" evidence="2">
    <location>
        <begin position="62"/>
        <end position="151"/>
    </location>
</feature>
<feature type="chain" id="PRO_5038053474" evidence="1">
    <location>
        <begin position="24"/>
        <end position="180"/>
    </location>
</feature>
<name>A0A975BVK1_9BACT</name>
<dbReference type="PANTHER" id="PTHR44086:SF10">
    <property type="entry name" value="THIOSULFATE SULFURTRANSFERASE_RHODANESE-LIKE DOMAIN-CONTAINING PROTEIN 3"/>
    <property type="match status" value="1"/>
</dbReference>
<gene>
    <name evidence="3" type="ORF">dnm_085180</name>
</gene>
<dbReference type="PANTHER" id="PTHR44086">
    <property type="entry name" value="THIOSULFATE SULFURTRANSFERASE RDL2, MITOCHONDRIAL-RELATED"/>
    <property type="match status" value="1"/>
</dbReference>
<dbReference type="AlphaFoldDB" id="A0A975BVK1"/>
<dbReference type="SMART" id="SM00450">
    <property type="entry name" value="RHOD"/>
    <property type="match status" value="1"/>
</dbReference>
<reference evidence="3" key="1">
    <citation type="journal article" date="2021" name="Microb. Physiol.">
        <title>Proteogenomic Insights into the Physiology of Marine, Sulfate-Reducing, Filamentous Desulfonema limicola and Desulfonema magnum.</title>
        <authorList>
            <person name="Schnaars V."/>
            <person name="Wohlbrand L."/>
            <person name="Scheve S."/>
            <person name="Hinrichs C."/>
            <person name="Reinhardt R."/>
            <person name="Rabus R."/>
        </authorList>
    </citation>
    <scope>NUCLEOTIDE SEQUENCE</scope>
    <source>
        <strain evidence="3">4be13</strain>
    </source>
</reference>
<sequence length="180" mass="20643">MKKIVTLLAAILLAAGIFSSVQAQDLQVNEKKIYDEFAALVPKDKVVGLDEFKKIHDEVLAGKKNAYIIDCRTHPEFYAFHIEGSDHIHAGHMYTIPRKIKDPNAEIYLLCRTEHRSFYVAGFLYKYGYKNIHAVKGGLVGWVKAGHPVVNQFAGKFVITEYHKNFNEDGKYRVREFHPY</sequence>
<dbReference type="Gene3D" id="3.40.250.10">
    <property type="entry name" value="Rhodanese-like domain"/>
    <property type="match status" value="1"/>
</dbReference>
<dbReference type="InterPro" id="IPR036873">
    <property type="entry name" value="Rhodanese-like_dom_sf"/>
</dbReference>
<dbReference type="CDD" id="cd00158">
    <property type="entry name" value="RHOD"/>
    <property type="match status" value="1"/>
</dbReference>
<organism evidence="3 4">
    <name type="scientific">Desulfonema magnum</name>
    <dbReference type="NCBI Taxonomy" id="45655"/>
    <lineage>
        <taxon>Bacteria</taxon>
        <taxon>Pseudomonadati</taxon>
        <taxon>Thermodesulfobacteriota</taxon>
        <taxon>Desulfobacteria</taxon>
        <taxon>Desulfobacterales</taxon>
        <taxon>Desulfococcaceae</taxon>
        <taxon>Desulfonema</taxon>
    </lineage>
</organism>
<dbReference type="Proteomes" id="UP000663722">
    <property type="component" value="Chromosome"/>
</dbReference>
<dbReference type="PROSITE" id="PS50206">
    <property type="entry name" value="RHODANESE_3"/>
    <property type="match status" value="1"/>
</dbReference>
<feature type="signal peptide" evidence="1">
    <location>
        <begin position="1"/>
        <end position="23"/>
    </location>
</feature>
<protein>
    <submittedName>
        <fullName evidence="3">Rhodanese-like domain-containing protein</fullName>
    </submittedName>
</protein>
<keyword evidence="1" id="KW-0732">Signal</keyword>
<dbReference type="SUPFAM" id="SSF52821">
    <property type="entry name" value="Rhodanese/Cell cycle control phosphatase"/>
    <property type="match status" value="1"/>
</dbReference>
<evidence type="ECO:0000313" key="3">
    <source>
        <dbReference type="EMBL" id="QTA92438.1"/>
    </source>
</evidence>
<dbReference type="EMBL" id="CP061800">
    <property type="protein sequence ID" value="QTA92438.1"/>
    <property type="molecule type" value="Genomic_DNA"/>
</dbReference>
<dbReference type="Pfam" id="PF00581">
    <property type="entry name" value="Rhodanese"/>
    <property type="match status" value="1"/>
</dbReference>
<evidence type="ECO:0000313" key="4">
    <source>
        <dbReference type="Proteomes" id="UP000663722"/>
    </source>
</evidence>
<proteinExistence type="predicted"/>
<evidence type="ECO:0000256" key="1">
    <source>
        <dbReference type="SAM" id="SignalP"/>
    </source>
</evidence>
<keyword evidence="4" id="KW-1185">Reference proteome</keyword>